<gene>
    <name evidence="1" type="ORF">XF8B_40240</name>
</gene>
<dbReference type="EMBL" id="AP023097">
    <property type="protein sequence ID" value="BCE73913.1"/>
    <property type="molecule type" value="Genomic_DNA"/>
</dbReference>
<protein>
    <submittedName>
        <fullName evidence="1">Uncharacterized protein</fullName>
    </submittedName>
</protein>
<accession>A0A810BDX1</accession>
<evidence type="ECO:0000313" key="1">
    <source>
        <dbReference type="EMBL" id="BCE73913.1"/>
    </source>
</evidence>
<dbReference type="Pfam" id="PF09550">
    <property type="entry name" value="Phage_TAC_6"/>
    <property type="match status" value="1"/>
</dbReference>
<dbReference type="InterPro" id="IPR019056">
    <property type="entry name" value="Phage_TAC_6"/>
</dbReference>
<sequence>MRLAANSFALQLGTKVYTLRPTLRAAFQLHHRYGFPELYQAIAEGSFTAIMDLITATSNDVPIASLRTILDAREQLLEFVLILVGADTTDSKPQASAPMPFDEYFTRLFRIGAGHLGWSPDVVWNSTAAEILIARAGREELLRQIFGKRDEEATPRVCT</sequence>
<organism evidence="1">
    <name type="scientific">Bradyrhizobium diazoefficiens</name>
    <dbReference type="NCBI Taxonomy" id="1355477"/>
    <lineage>
        <taxon>Bacteria</taxon>
        <taxon>Pseudomonadati</taxon>
        <taxon>Pseudomonadota</taxon>
        <taxon>Alphaproteobacteria</taxon>
        <taxon>Hyphomicrobiales</taxon>
        <taxon>Nitrobacteraceae</taxon>
        <taxon>Bradyrhizobium</taxon>
    </lineage>
</organism>
<dbReference type="AlphaFoldDB" id="A0A810BDX1"/>
<proteinExistence type="predicted"/>
<reference evidence="1" key="1">
    <citation type="submission" date="2020-05" db="EMBL/GenBank/DDBJ databases">
        <title>Complete genome sequence of Bradyrhizobium diazoefficiens XF8 isolated from soybean nodule.</title>
        <authorList>
            <person name="Noda R."/>
            <person name="Kakizaki K."/>
            <person name="Minamisawa K."/>
        </authorList>
    </citation>
    <scope>NUCLEOTIDE SEQUENCE</scope>
    <source>
        <strain evidence="1">XF8</strain>
    </source>
</reference>
<name>A0A810BDX1_9BRAD</name>